<feature type="binding site" evidence="8">
    <location>
        <position position="26"/>
    </location>
    <ligand>
        <name>3-phosphoshikimate</name>
        <dbReference type="ChEBI" id="CHEBI:145989"/>
    </ligand>
</feature>
<keyword evidence="3 8" id="KW-0963">Cytoplasm</keyword>
<sequence>MNIIVKKSYSLKGRVTLQGDKSISHRAALILPLCHGDAVVKNFLFAEDTLNSLKAMVMLGADIKIKDNHVLFKSRGLESFKVPNKAIYLGNSGTSIRLLSGILASLKGYSLLYGDESLCKRPMKRIIEPLSRMGAYISSILRNDKAPLLIKGDSLIGIEYDMNIPSAQVKSSILLASLSANGKTVIREKVKTRDHTERMLKYLGADIKIDGEKIILFGGQKLQAKNIFIPADFSSAAFIIAAAALTDDSQVIIENVLLNPTRTGFLKVFEKMGGNFEVFNVREENDEIVGDIKVWSSNLKGVTVEGDIIPTLIDEIPLIAVLAAFAEGVTVISDAKELRYKESDRIESIYYNLKIMGVEAETKEDGLIIQGKSFKRKESYEFYSFKDHRIAMAFSLVGFVLDNVLVYDCENIRTSFPDFIDVFKKINGNIERR</sequence>
<evidence type="ECO:0000256" key="8">
    <source>
        <dbReference type="HAMAP-Rule" id="MF_00210"/>
    </source>
</evidence>
<feature type="binding site" evidence="8">
    <location>
        <position position="22"/>
    </location>
    <ligand>
        <name>3-phosphoshikimate</name>
        <dbReference type="ChEBI" id="CHEBI:145989"/>
    </ligand>
</feature>
<dbReference type="NCBIfam" id="TIGR01356">
    <property type="entry name" value="aroA"/>
    <property type="match status" value="1"/>
</dbReference>
<evidence type="ECO:0000313" key="11">
    <source>
        <dbReference type="Proteomes" id="UP000242850"/>
    </source>
</evidence>
<comment type="catalytic activity">
    <reaction evidence="7">
        <text>3-phosphoshikimate + phosphoenolpyruvate = 5-O-(1-carboxyvinyl)-3-phosphoshikimate + phosphate</text>
        <dbReference type="Rhea" id="RHEA:21256"/>
        <dbReference type="ChEBI" id="CHEBI:43474"/>
        <dbReference type="ChEBI" id="CHEBI:57701"/>
        <dbReference type="ChEBI" id="CHEBI:58702"/>
        <dbReference type="ChEBI" id="CHEBI:145989"/>
        <dbReference type="EC" id="2.5.1.19"/>
    </reaction>
    <physiologicalReaction direction="left-to-right" evidence="7">
        <dbReference type="Rhea" id="RHEA:21257"/>
    </physiologicalReaction>
</comment>
<dbReference type="InterPro" id="IPR001986">
    <property type="entry name" value="Enolpyruvate_Tfrase_dom"/>
</dbReference>
<feature type="active site" description="Proton acceptor" evidence="8">
    <location>
        <position position="314"/>
    </location>
</feature>
<comment type="similarity">
    <text evidence="2 8">Belongs to the EPSP synthase family.</text>
</comment>
<evidence type="ECO:0000256" key="5">
    <source>
        <dbReference type="ARBA" id="ARBA00022679"/>
    </source>
</evidence>
<accession>A0A1H5TZX8</accession>
<dbReference type="AlphaFoldDB" id="A0A1H5TZX8"/>
<dbReference type="PIRSF" id="PIRSF000505">
    <property type="entry name" value="EPSPS"/>
    <property type="match status" value="1"/>
</dbReference>
<evidence type="ECO:0000259" key="9">
    <source>
        <dbReference type="Pfam" id="PF00275"/>
    </source>
</evidence>
<dbReference type="GO" id="GO:0003866">
    <property type="term" value="F:3-phosphoshikimate 1-carboxyvinyltransferase activity"/>
    <property type="evidence" value="ECO:0007669"/>
    <property type="project" value="UniProtKB-UniRule"/>
</dbReference>
<feature type="binding site" evidence="8">
    <location>
        <position position="21"/>
    </location>
    <ligand>
        <name>3-phosphoshikimate</name>
        <dbReference type="ChEBI" id="CHEBI:145989"/>
    </ligand>
</feature>
<dbReference type="GO" id="GO:0009073">
    <property type="term" value="P:aromatic amino acid family biosynthetic process"/>
    <property type="evidence" value="ECO:0007669"/>
    <property type="project" value="UniProtKB-KW"/>
</dbReference>
<feature type="binding site" evidence="8">
    <location>
        <position position="314"/>
    </location>
    <ligand>
        <name>3-phosphoshikimate</name>
        <dbReference type="ChEBI" id="CHEBI:145989"/>
    </ligand>
</feature>
<feature type="binding site" evidence="8">
    <location>
        <position position="341"/>
    </location>
    <ligand>
        <name>3-phosphoshikimate</name>
        <dbReference type="ChEBI" id="CHEBI:145989"/>
    </ligand>
</feature>
<feature type="domain" description="Enolpyruvate transferase" evidence="9">
    <location>
        <begin position="6"/>
        <end position="422"/>
    </location>
</feature>
<dbReference type="GO" id="GO:0009423">
    <property type="term" value="P:chorismate biosynthetic process"/>
    <property type="evidence" value="ECO:0007669"/>
    <property type="project" value="UniProtKB-UniRule"/>
</dbReference>
<keyword evidence="4 8" id="KW-0028">Amino-acid biosynthesis</keyword>
<comment type="pathway">
    <text evidence="1 8">Metabolic intermediate biosynthesis; chorismate biosynthesis; chorismate from D-erythrose 4-phosphate and phosphoenolpyruvate: step 6/7.</text>
</comment>
<dbReference type="EC" id="2.5.1.19" evidence="8"/>
<dbReference type="EMBL" id="FNUK01000007">
    <property type="protein sequence ID" value="SEF68432.1"/>
    <property type="molecule type" value="Genomic_DNA"/>
</dbReference>
<keyword evidence="5 8" id="KW-0808">Transferase</keyword>
<evidence type="ECO:0000313" key="10">
    <source>
        <dbReference type="EMBL" id="SEF68432.1"/>
    </source>
</evidence>
<comment type="subunit">
    <text evidence="8">Monomer.</text>
</comment>
<dbReference type="PANTHER" id="PTHR21090">
    <property type="entry name" value="AROM/DEHYDROQUINATE SYNTHASE"/>
    <property type="match status" value="1"/>
</dbReference>
<dbReference type="GO" id="GO:0008652">
    <property type="term" value="P:amino acid biosynthetic process"/>
    <property type="evidence" value="ECO:0007669"/>
    <property type="project" value="UniProtKB-KW"/>
</dbReference>
<evidence type="ECO:0000256" key="1">
    <source>
        <dbReference type="ARBA" id="ARBA00004811"/>
    </source>
</evidence>
<dbReference type="GO" id="GO:0005737">
    <property type="term" value="C:cytoplasm"/>
    <property type="evidence" value="ECO:0007669"/>
    <property type="project" value="UniProtKB-SubCell"/>
</dbReference>
<feature type="binding site" evidence="8">
    <location>
        <position position="168"/>
    </location>
    <ligand>
        <name>3-phosphoshikimate</name>
        <dbReference type="ChEBI" id="CHEBI:145989"/>
    </ligand>
</feature>
<feature type="binding site" evidence="8">
    <location>
        <position position="345"/>
    </location>
    <ligand>
        <name>phosphoenolpyruvate</name>
        <dbReference type="ChEBI" id="CHEBI:58702"/>
    </ligand>
</feature>
<reference evidence="11" key="1">
    <citation type="submission" date="2016-10" db="EMBL/GenBank/DDBJ databases">
        <authorList>
            <person name="Varghese N."/>
            <person name="Submissions S."/>
        </authorList>
    </citation>
    <scope>NUCLEOTIDE SEQUENCE [LARGE SCALE GENOMIC DNA]</scope>
    <source>
        <strain evidence="11">DSM 5463</strain>
    </source>
</reference>
<dbReference type="InterPro" id="IPR023193">
    <property type="entry name" value="EPSP_synthase_CS"/>
</dbReference>
<dbReference type="Proteomes" id="UP000242850">
    <property type="component" value="Unassembled WGS sequence"/>
</dbReference>
<feature type="binding site" evidence="8">
    <location>
        <position position="21"/>
    </location>
    <ligand>
        <name>phosphoenolpyruvate</name>
        <dbReference type="ChEBI" id="CHEBI:58702"/>
    </ligand>
</feature>
<feature type="binding site" evidence="8">
    <location>
        <position position="93"/>
    </location>
    <ligand>
        <name>phosphoenolpyruvate</name>
        <dbReference type="ChEBI" id="CHEBI:58702"/>
    </ligand>
</feature>
<dbReference type="PANTHER" id="PTHR21090:SF5">
    <property type="entry name" value="PENTAFUNCTIONAL AROM POLYPEPTIDE"/>
    <property type="match status" value="1"/>
</dbReference>
<protein>
    <recommendedName>
        <fullName evidence="8">3-phosphoshikimate 1-carboxyvinyltransferase</fullName>
        <ecNumber evidence="8">2.5.1.19</ecNumber>
    </recommendedName>
    <alternativeName>
        <fullName evidence="8">5-enolpyruvylshikimate-3-phosphate synthase</fullName>
        <shortName evidence="8">EPSP synthase</shortName>
        <shortName evidence="8">EPSPS</shortName>
    </alternativeName>
</protein>
<dbReference type="Gene3D" id="3.65.10.10">
    <property type="entry name" value="Enolpyruvate transferase domain"/>
    <property type="match status" value="2"/>
</dbReference>
<evidence type="ECO:0000256" key="2">
    <source>
        <dbReference type="ARBA" id="ARBA00009948"/>
    </source>
</evidence>
<proteinExistence type="inferred from homology"/>
<dbReference type="CDD" id="cd01556">
    <property type="entry name" value="EPSP_synthase"/>
    <property type="match status" value="1"/>
</dbReference>
<evidence type="ECO:0000256" key="7">
    <source>
        <dbReference type="ARBA" id="ARBA00044633"/>
    </source>
</evidence>
<dbReference type="PROSITE" id="PS00104">
    <property type="entry name" value="EPSP_SYNTHASE_1"/>
    <property type="match status" value="1"/>
</dbReference>
<evidence type="ECO:0000256" key="6">
    <source>
        <dbReference type="ARBA" id="ARBA00023141"/>
    </source>
</evidence>
<keyword evidence="6 8" id="KW-0057">Aromatic amino acid biosynthesis</keyword>
<dbReference type="InterPro" id="IPR036968">
    <property type="entry name" value="Enolpyruvate_Tfrase_sf"/>
</dbReference>
<dbReference type="HAMAP" id="MF_00210">
    <property type="entry name" value="EPSP_synth"/>
    <property type="match status" value="1"/>
</dbReference>
<dbReference type="UniPathway" id="UPA00053">
    <property type="reaction ID" value="UER00089"/>
</dbReference>
<name>A0A1H5TZX8_9CLOT</name>
<feature type="binding site" evidence="8">
    <location>
        <position position="389"/>
    </location>
    <ligand>
        <name>phosphoenolpyruvate</name>
        <dbReference type="ChEBI" id="CHEBI:58702"/>
    </ligand>
</feature>
<feature type="binding site" evidence="8">
    <location>
        <position position="166"/>
    </location>
    <ligand>
        <name>3-phosphoshikimate</name>
        <dbReference type="ChEBI" id="CHEBI:145989"/>
    </ligand>
</feature>
<comment type="function">
    <text evidence="8">Catalyzes the transfer of the enolpyruvyl moiety of phosphoenolpyruvate (PEP) to the 5-hydroxyl of shikimate-3-phosphate (S3P) to produce enolpyruvyl shikimate-3-phosphate and inorganic phosphate.</text>
</comment>
<dbReference type="FunFam" id="3.65.10.10:FF:000005">
    <property type="entry name" value="3-phosphoshikimate 1-carboxyvinyltransferase"/>
    <property type="match status" value="1"/>
</dbReference>
<gene>
    <name evidence="8" type="primary">aroA</name>
    <name evidence="10" type="ORF">SAMN05660865_00759</name>
</gene>
<organism evidence="10 11">
    <name type="scientific">Caloramator fervidus</name>
    <dbReference type="NCBI Taxonomy" id="29344"/>
    <lineage>
        <taxon>Bacteria</taxon>
        <taxon>Bacillati</taxon>
        <taxon>Bacillota</taxon>
        <taxon>Clostridia</taxon>
        <taxon>Eubacteriales</taxon>
        <taxon>Clostridiaceae</taxon>
        <taxon>Caloramator</taxon>
    </lineage>
</organism>
<dbReference type="PROSITE" id="PS00885">
    <property type="entry name" value="EPSP_SYNTHASE_2"/>
    <property type="match status" value="1"/>
</dbReference>
<dbReference type="OrthoDB" id="9809920at2"/>
<comment type="caution">
    <text evidence="8">Lacks conserved residue(s) required for the propagation of feature annotation.</text>
</comment>
<feature type="binding site" evidence="8">
    <location>
        <position position="121"/>
    </location>
    <ligand>
        <name>phosphoenolpyruvate</name>
        <dbReference type="ChEBI" id="CHEBI:58702"/>
    </ligand>
</feature>
<dbReference type="InterPro" id="IPR006264">
    <property type="entry name" value="EPSP_synthase"/>
</dbReference>
<keyword evidence="11" id="KW-1185">Reference proteome</keyword>
<dbReference type="InterPro" id="IPR013792">
    <property type="entry name" value="RNA3'P_cycl/enolpyr_Trfase_a/b"/>
</dbReference>
<evidence type="ECO:0000256" key="3">
    <source>
        <dbReference type="ARBA" id="ARBA00022490"/>
    </source>
</evidence>
<dbReference type="Pfam" id="PF00275">
    <property type="entry name" value="EPSP_synthase"/>
    <property type="match status" value="1"/>
</dbReference>
<feature type="binding site" evidence="8">
    <location>
        <position position="168"/>
    </location>
    <ligand>
        <name>phosphoenolpyruvate</name>
        <dbReference type="ChEBI" id="CHEBI:58702"/>
    </ligand>
</feature>
<comment type="subcellular location">
    <subcellularLocation>
        <location evidence="8">Cytoplasm</location>
    </subcellularLocation>
</comment>
<dbReference type="RefSeq" id="WP_103895761.1">
    <property type="nucleotide sequence ID" value="NZ_FNUK01000007.1"/>
</dbReference>
<evidence type="ECO:0000256" key="4">
    <source>
        <dbReference type="ARBA" id="ARBA00022605"/>
    </source>
</evidence>
<dbReference type="SUPFAM" id="SSF55205">
    <property type="entry name" value="EPT/RTPC-like"/>
    <property type="match status" value="1"/>
</dbReference>